<dbReference type="Gene3D" id="4.10.260.20">
    <property type="entry name" value="Iron hydrogenase, small subunit"/>
    <property type="match status" value="1"/>
</dbReference>
<evidence type="ECO:0000313" key="4">
    <source>
        <dbReference type="Proteomes" id="UP000267368"/>
    </source>
</evidence>
<dbReference type="OrthoDB" id="5360755at2"/>
<reference evidence="4" key="1">
    <citation type="submission" date="2018-05" db="EMBL/GenBank/DDBJ databases">
        <title>Genome Sequencing of selected type strains of the family Eggerthellaceae.</title>
        <authorList>
            <person name="Danylec N."/>
            <person name="Stoll D.A."/>
            <person name="Doetsch A."/>
            <person name="Huch M."/>
        </authorList>
    </citation>
    <scope>NUCLEOTIDE SEQUENCE [LARGE SCALE GENOMIC DNA]</scope>
    <source>
        <strain evidence="4">DSM 17537</strain>
    </source>
</reference>
<dbReference type="Pfam" id="PF02256">
    <property type="entry name" value="Fe_hyd_SSU"/>
    <property type="match status" value="1"/>
</dbReference>
<name>A0A3N0AFZ9_9ACTN</name>
<dbReference type="GO" id="GO:0009055">
    <property type="term" value="F:electron transfer activity"/>
    <property type="evidence" value="ECO:0007669"/>
    <property type="project" value="InterPro"/>
</dbReference>
<dbReference type="SUPFAM" id="SSF48674">
    <property type="entry name" value="Fe-only hydrogenase smaller subunit"/>
    <property type="match status" value="1"/>
</dbReference>
<evidence type="ECO:0000313" key="3">
    <source>
        <dbReference type="EMBL" id="RNL20595.1"/>
    </source>
</evidence>
<dbReference type="InterPro" id="IPR003149">
    <property type="entry name" value="Fe_hydrogenase_ssu"/>
</dbReference>
<dbReference type="AlphaFoldDB" id="A0A3N0AFZ9"/>
<keyword evidence="1" id="KW-0812">Transmembrane</keyword>
<dbReference type="SMART" id="SM00902">
    <property type="entry name" value="Fe_hyd_SSU"/>
    <property type="match status" value="1"/>
</dbReference>
<keyword evidence="1" id="KW-0472">Membrane</keyword>
<evidence type="ECO:0000259" key="2">
    <source>
        <dbReference type="SMART" id="SM00902"/>
    </source>
</evidence>
<comment type="caution">
    <text evidence="3">The sequence shown here is derived from an EMBL/GenBank/DDBJ whole genome shotgun (WGS) entry which is preliminary data.</text>
</comment>
<evidence type="ECO:0000256" key="1">
    <source>
        <dbReference type="SAM" id="Phobius"/>
    </source>
</evidence>
<keyword evidence="1" id="KW-1133">Transmembrane helix</keyword>
<proteinExistence type="predicted"/>
<accession>A0A3N0AFZ9</accession>
<feature type="transmembrane region" description="Helical" evidence="1">
    <location>
        <begin position="20"/>
        <end position="45"/>
    </location>
</feature>
<dbReference type="RefSeq" id="WP_123197696.1">
    <property type="nucleotide sequence ID" value="NZ_QICB01000002.1"/>
</dbReference>
<dbReference type="Proteomes" id="UP000267368">
    <property type="component" value="Unassembled WGS sequence"/>
</dbReference>
<gene>
    <name evidence="3" type="ORF">DMP07_03125</name>
</gene>
<dbReference type="GO" id="GO:0051536">
    <property type="term" value="F:iron-sulfur cluster binding"/>
    <property type="evidence" value="ECO:0007669"/>
    <property type="project" value="InterPro"/>
</dbReference>
<dbReference type="GO" id="GO:0042597">
    <property type="term" value="C:periplasmic space"/>
    <property type="evidence" value="ECO:0007669"/>
    <property type="project" value="InterPro"/>
</dbReference>
<keyword evidence="4" id="KW-1185">Reference proteome</keyword>
<feature type="domain" description="Iron hydrogenase small subunit" evidence="2">
    <location>
        <begin position="46"/>
        <end position="110"/>
    </location>
</feature>
<sequence>MSTHTQRTIGDPKGITRREALIGAATAIGSILAATAIGGVFVGTYKKVYEYIAKRKGVLYANDQARPLRTSHSNPEIIALYEQYLSPGAVAPSRTELSHRLCHTVYGKNVEAHVAELKSRSLESAEQETHAYMETFKA</sequence>
<dbReference type="InterPro" id="IPR036991">
    <property type="entry name" value="Fe_hydrogenase_ssu_sf"/>
</dbReference>
<dbReference type="InterPro" id="IPR008953">
    <property type="entry name" value="Fe_hydrogenase_HydB"/>
</dbReference>
<dbReference type="GO" id="GO:0008901">
    <property type="term" value="F:ferredoxin hydrogenase activity"/>
    <property type="evidence" value="ECO:0007669"/>
    <property type="project" value="InterPro"/>
</dbReference>
<dbReference type="EMBL" id="QICB01000002">
    <property type="protein sequence ID" value="RNL20595.1"/>
    <property type="molecule type" value="Genomic_DNA"/>
</dbReference>
<protein>
    <submittedName>
        <fullName evidence="3">Iron hydrogenase small subunit</fullName>
    </submittedName>
</protein>
<organism evidence="3 4">
    <name type="scientific">Slackia faecicanis</name>
    <dbReference type="NCBI Taxonomy" id="255723"/>
    <lineage>
        <taxon>Bacteria</taxon>
        <taxon>Bacillati</taxon>
        <taxon>Actinomycetota</taxon>
        <taxon>Coriobacteriia</taxon>
        <taxon>Eggerthellales</taxon>
        <taxon>Eggerthellaceae</taxon>
        <taxon>Slackia</taxon>
    </lineage>
</organism>
<dbReference type="GO" id="GO:0005506">
    <property type="term" value="F:iron ion binding"/>
    <property type="evidence" value="ECO:0007669"/>
    <property type="project" value="InterPro"/>
</dbReference>